<proteinExistence type="predicted"/>
<dbReference type="SUPFAM" id="SSF52518">
    <property type="entry name" value="Thiamin diphosphate-binding fold (THDP-binding)"/>
    <property type="match status" value="1"/>
</dbReference>
<dbReference type="CDD" id="cd03375">
    <property type="entry name" value="TPP_OGFOR"/>
    <property type="match status" value="1"/>
</dbReference>
<dbReference type="GO" id="GO:0016625">
    <property type="term" value="F:oxidoreductase activity, acting on the aldehyde or oxo group of donors, iron-sulfur protein as acceptor"/>
    <property type="evidence" value="ECO:0007669"/>
    <property type="project" value="UniProtKB-ARBA"/>
</dbReference>
<evidence type="ECO:0000259" key="2">
    <source>
        <dbReference type="Pfam" id="PF01558"/>
    </source>
</evidence>
<dbReference type="GO" id="GO:0006082">
    <property type="term" value="P:organic acid metabolic process"/>
    <property type="evidence" value="ECO:0007669"/>
    <property type="project" value="UniProtKB-ARBA"/>
</dbReference>
<reference evidence="4" key="1">
    <citation type="submission" date="2019-04" db="EMBL/GenBank/DDBJ databases">
        <title>Evolution of Biomass-Degrading Anaerobic Consortia Revealed by Metagenomics.</title>
        <authorList>
            <person name="Peng X."/>
        </authorList>
    </citation>
    <scope>NUCLEOTIDE SEQUENCE</scope>
    <source>
        <strain evidence="4">SIG14</strain>
    </source>
</reference>
<comment type="caution">
    <text evidence="4">The sequence shown here is derived from an EMBL/GenBank/DDBJ whole genome shotgun (WGS) entry which is preliminary data.</text>
</comment>
<dbReference type="EMBL" id="SUTG01000012">
    <property type="protein sequence ID" value="MBE6512275.1"/>
    <property type="molecule type" value="Genomic_DNA"/>
</dbReference>
<evidence type="ECO:0000256" key="1">
    <source>
        <dbReference type="ARBA" id="ARBA00023002"/>
    </source>
</evidence>
<protein>
    <submittedName>
        <fullName evidence="4">Ketoisovalerate oxidoreductase</fullName>
    </submittedName>
</protein>
<gene>
    <name evidence="4" type="ORF">E7Z75_03860</name>
</gene>
<name>A0A8T3VWF5_METOL</name>
<dbReference type="InterPro" id="IPR002869">
    <property type="entry name" value="Pyrv_flavodox_OxRed_cen"/>
</dbReference>
<organism evidence="4 5">
    <name type="scientific">Methanobrevibacter olleyae</name>
    <dbReference type="NCBI Taxonomy" id="294671"/>
    <lineage>
        <taxon>Archaea</taxon>
        <taxon>Methanobacteriati</taxon>
        <taxon>Methanobacteriota</taxon>
        <taxon>Methanomada group</taxon>
        <taxon>Methanobacteria</taxon>
        <taxon>Methanobacteriales</taxon>
        <taxon>Methanobacteriaceae</taxon>
        <taxon>Methanobrevibacter</taxon>
    </lineage>
</organism>
<evidence type="ECO:0000313" key="5">
    <source>
        <dbReference type="Proteomes" id="UP000732619"/>
    </source>
</evidence>
<dbReference type="InterPro" id="IPR029061">
    <property type="entry name" value="THDP-binding"/>
</dbReference>
<dbReference type="Gene3D" id="3.40.920.10">
    <property type="entry name" value="Pyruvate-ferredoxin oxidoreductase, PFOR, domain III"/>
    <property type="match status" value="1"/>
</dbReference>
<dbReference type="GO" id="GO:0045333">
    <property type="term" value="P:cellular respiration"/>
    <property type="evidence" value="ECO:0007669"/>
    <property type="project" value="UniProtKB-ARBA"/>
</dbReference>
<dbReference type="InterPro" id="IPR051457">
    <property type="entry name" value="2-oxoacid:Fd_oxidoreductase"/>
</dbReference>
<sequence length="497" mass="54330">MDNIRVSDENTEKVQKSEIEEKVLKNPKSLNDSYPRKGNDIYNTHFCAGCGHGILLKLIGEVIDELDIQERSIMISPVGCSVFNYYYFNAGNVQTAHGRAPAVATGISRAEDNAIVMSYQGDGDLASIGLNETLQAANRGEKIAVFFVNNTVYGMTGGQMAPTTLIGEKTVTCQNGRDADFAGYPLHMCELVDNLKAPVFIERVSLANPKLIRKAKIAIKKALMVQKEGKGYSFVEVLSPCPTNIKRDVKGVEDFLINEMGKEFPVKRFRDLSKEREPKQRPVSDFSIESLDEVFGVDRNKEIVKLEEDFEDCKVKVVGFGGQGVLSTGLTLAQAACSEGKEVSWYPSYGPEQRGGTSNCSVTISAKTIGSPVVEECDVLIAMNKPSLEKYSIDVKEGGTILYDARAGEYSNGNLDVKDNVEIISIPAREIATEMGNARAMNTAILGALMELGKDSPILSQDAFAEGIKETFAAKPKLIDINLKVLDAGAKWLRENH</sequence>
<dbReference type="InterPro" id="IPR011766">
    <property type="entry name" value="TPP_enzyme_TPP-bd"/>
</dbReference>
<dbReference type="PANTHER" id="PTHR48084:SF3">
    <property type="entry name" value="SUBUNIT OF PYRUVATE:FLAVODOXIN OXIDOREDUCTASE"/>
    <property type="match status" value="1"/>
</dbReference>
<feature type="domain" description="Thiamine pyrophosphate enzyme TPP-binding" evidence="3">
    <location>
        <begin position="84"/>
        <end position="237"/>
    </location>
</feature>
<dbReference type="PANTHER" id="PTHR48084">
    <property type="entry name" value="2-OXOGLUTARATE OXIDOREDUCTASE SUBUNIT KORB-RELATED"/>
    <property type="match status" value="1"/>
</dbReference>
<dbReference type="Pfam" id="PF02775">
    <property type="entry name" value="TPP_enzyme_C"/>
    <property type="match status" value="1"/>
</dbReference>
<dbReference type="GO" id="GO:0044272">
    <property type="term" value="P:sulfur compound biosynthetic process"/>
    <property type="evidence" value="ECO:0007669"/>
    <property type="project" value="UniProtKB-ARBA"/>
</dbReference>
<accession>A0A8T3VWF5</accession>
<dbReference type="AlphaFoldDB" id="A0A8T3VWF5"/>
<evidence type="ECO:0000259" key="3">
    <source>
        <dbReference type="Pfam" id="PF02775"/>
    </source>
</evidence>
<dbReference type="SUPFAM" id="SSF53323">
    <property type="entry name" value="Pyruvate-ferredoxin oxidoreductase, PFOR, domain III"/>
    <property type="match status" value="1"/>
</dbReference>
<dbReference type="InterPro" id="IPR019752">
    <property type="entry name" value="Pyrv/ketoisovalerate_OxRed_cat"/>
</dbReference>
<dbReference type="Gene3D" id="3.40.50.970">
    <property type="match status" value="1"/>
</dbReference>
<dbReference type="Pfam" id="PF01558">
    <property type="entry name" value="POR"/>
    <property type="match status" value="1"/>
</dbReference>
<dbReference type="Proteomes" id="UP000732619">
    <property type="component" value="Unassembled WGS sequence"/>
</dbReference>
<evidence type="ECO:0000313" key="4">
    <source>
        <dbReference type="EMBL" id="MBE6512275.1"/>
    </source>
</evidence>
<keyword evidence="1" id="KW-0560">Oxidoreductase</keyword>
<feature type="domain" description="Pyruvate/ketoisovalerate oxidoreductase catalytic" evidence="2">
    <location>
        <begin position="321"/>
        <end position="490"/>
    </location>
</feature>
<dbReference type="GO" id="GO:0030976">
    <property type="term" value="F:thiamine pyrophosphate binding"/>
    <property type="evidence" value="ECO:0007669"/>
    <property type="project" value="InterPro"/>
</dbReference>